<dbReference type="AlphaFoldDB" id="A0A2K1IQS4"/>
<keyword evidence="3" id="KW-1185">Reference proteome</keyword>
<name>A0A2K1IQS4_PHYPA</name>
<reference evidence="1 3" key="1">
    <citation type="journal article" date="2008" name="Science">
        <title>The Physcomitrella genome reveals evolutionary insights into the conquest of land by plants.</title>
        <authorList>
            <person name="Rensing S."/>
            <person name="Lang D."/>
            <person name="Zimmer A."/>
            <person name="Terry A."/>
            <person name="Salamov A."/>
            <person name="Shapiro H."/>
            <person name="Nishiyama T."/>
            <person name="Perroud P.-F."/>
            <person name="Lindquist E."/>
            <person name="Kamisugi Y."/>
            <person name="Tanahashi T."/>
            <person name="Sakakibara K."/>
            <person name="Fujita T."/>
            <person name="Oishi K."/>
            <person name="Shin-I T."/>
            <person name="Kuroki Y."/>
            <person name="Toyoda A."/>
            <person name="Suzuki Y."/>
            <person name="Hashimoto A."/>
            <person name="Yamaguchi K."/>
            <person name="Sugano A."/>
            <person name="Kohara Y."/>
            <person name="Fujiyama A."/>
            <person name="Anterola A."/>
            <person name="Aoki S."/>
            <person name="Ashton N."/>
            <person name="Barbazuk W.B."/>
            <person name="Barker E."/>
            <person name="Bennetzen J."/>
            <person name="Bezanilla M."/>
            <person name="Blankenship R."/>
            <person name="Cho S.H."/>
            <person name="Dutcher S."/>
            <person name="Estelle M."/>
            <person name="Fawcett J.A."/>
            <person name="Gundlach H."/>
            <person name="Hanada K."/>
            <person name="Heyl A."/>
            <person name="Hicks K.A."/>
            <person name="Hugh J."/>
            <person name="Lohr M."/>
            <person name="Mayer K."/>
            <person name="Melkozernov A."/>
            <person name="Murata T."/>
            <person name="Nelson D."/>
            <person name="Pils B."/>
            <person name="Prigge M."/>
            <person name="Reiss B."/>
            <person name="Renner T."/>
            <person name="Rombauts S."/>
            <person name="Rushton P."/>
            <person name="Sanderfoot A."/>
            <person name="Schween G."/>
            <person name="Shiu S.-H."/>
            <person name="Stueber K."/>
            <person name="Theodoulou F.L."/>
            <person name="Tu H."/>
            <person name="Van de Peer Y."/>
            <person name="Verrier P.J."/>
            <person name="Waters E."/>
            <person name="Wood A."/>
            <person name="Yang L."/>
            <person name="Cove D."/>
            <person name="Cuming A."/>
            <person name="Hasebe M."/>
            <person name="Lucas S."/>
            <person name="Mishler D.B."/>
            <person name="Reski R."/>
            <person name="Grigoriev I."/>
            <person name="Quatrano R.S."/>
            <person name="Boore J.L."/>
        </authorList>
    </citation>
    <scope>NUCLEOTIDE SEQUENCE [LARGE SCALE GENOMIC DNA]</scope>
    <source>
        <strain evidence="2 3">cv. Gransden 2004</strain>
    </source>
</reference>
<reference evidence="1 3" key="2">
    <citation type="journal article" date="2018" name="Plant J.">
        <title>The Physcomitrella patens chromosome-scale assembly reveals moss genome structure and evolution.</title>
        <authorList>
            <person name="Lang D."/>
            <person name="Ullrich K.K."/>
            <person name="Murat F."/>
            <person name="Fuchs J."/>
            <person name="Jenkins J."/>
            <person name="Haas F.B."/>
            <person name="Piednoel M."/>
            <person name="Gundlach H."/>
            <person name="Van Bel M."/>
            <person name="Meyberg R."/>
            <person name="Vives C."/>
            <person name="Morata J."/>
            <person name="Symeonidi A."/>
            <person name="Hiss M."/>
            <person name="Muchero W."/>
            <person name="Kamisugi Y."/>
            <person name="Saleh O."/>
            <person name="Blanc G."/>
            <person name="Decker E.L."/>
            <person name="van Gessel N."/>
            <person name="Grimwood J."/>
            <person name="Hayes R.D."/>
            <person name="Graham S.W."/>
            <person name="Gunter L.E."/>
            <person name="McDaniel S.F."/>
            <person name="Hoernstein S.N.W."/>
            <person name="Larsson A."/>
            <person name="Li F.W."/>
            <person name="Perroud P.F."/>
            <person name="Phillips J."/>
            <person name="Ranjan P."/>
            <person name="Rokshar D.S."/>
            <person name="Rothfels C.J."/>
            <person name="Schneider L."/>
            <person name="Shu S."/>
            <person name="Stevenson D.W."/>
            <person name="Thummler F."/>
            <person name="Tillich M."/>
            <person name="Villarreal Aguilar J.C."/>
            <person name="Widiez T."/>
            <person name="Wong G.K."/>
            <person name="Wymore A."/>
            <person name="Zhang Y."/>
            <person name="Zimmer A.D."/>
            <person name="Quatrano R.S."/>
            <person name="Mayer K.F.X."/>
            <person name="Goodstein D."/>
            <person name="Casacuberta J.M."/>
            <person name="Vandepoele K."/>
            <person name="Reski R."/>
            <person name="Cuming A.C."/>
            <person name="Tuskan G.A."/>
            <person name="Maumus F."/>
            <person name="Salse J."/>
            <person name="Schmutz J."/>
            <person name="Rensing S.A."/>
        </authorList>
    </citation>
    <scope>NUCLEOTIDE SEQUENCE [LARGE SCALE GENOMIC DNA]</scope>
    <source>
        <strain evidence="2 3">cv. Gransden 2004</strain>
    </source>
</reference>
<organism evidence="1">
    <name type="scientific">Physcomitrium patens</name>
    <name type="common">Spreading-leaved earth moss</name>
    <name type="synonym">Physcomitrella patens</name>
    <dbReference type="NCBI Taxonomy" id="3218"/>
    <lineage>
        <taxon>Eukaryota</taxon>
        <taxon>Viridiplantae</taxon>
        <taxon>Streptophyta</taxon>
        <taxon>Embryophyta</taxon>
        <taxon>Bryophyta</taxon>
        <taxon>Bryophytina</taxon>
        <taxon>Bryopsida</taxon>
        <taxon>Funariidae</taxon>
        <taxon>Funariales</taxon>
        <taxon>Funariaceae</taxon>
        <taxon>Physcomitrium</taxon>
    </lineage>
</organism>
<sequence>MQQRILICLIKVNFLIIVDIAP</sequence>
<reference evidence="2" key="3">
    <citation type="submission" date="2020-12" db="UniProtKB">
        <authorList>
            <consortium name="EnsemblPlants"/>
        </authorList>
    </citation>
    <scope>IDENTIFICATION</scope>
</reference>
<protein>
    <submittedName>
        <fullName evidence="1 2">Uncharacterized protein</fullName>
    </submittedName>
</protein>
<dbReference type="Proteomes" id="UP000006727">
    <property type="component" value="Chromosome 21"/>
</dbReference>
<dbReference type="Gramene" id="Pp3c21_5320V3.1">
    <property type="protein sequence ID" value="Pp3c21_5320V3.1"/>
    <property type="gene ID" value="Pp3c21_5320"/>
</dbReference>
<accession>A0A2K1IQS4</accession>
<gene>
    <name evidence="1" type="ORF">PHYPA_025750</name>
</gene>
<evidence type="ECO:0000313" key="1">
    <source>
        <dbReference type="EMBL" id="PNR31629.1"/>
    </source>
</evidence>
<evidence type="ECO:0000313" key="3">
    <source>
        <dbReference type="Proteomes" id="UP000006727"/>
    </source>
</evidence>
<proteinExistence type="predicted"/>
<dbReference type="InParanoid" id="A0A2K1IQS4"/>
<dbReference type="EMBL" id="ABEU02000021">
    <property type="protein sequence ID" value="PNR31629.1"/>
    <property type="molecule type" value="Genomic_DNA"/>
</dbReference>
<evidence type="ECO:0000313" key="2">
    <source>
        <dbReference type="EnsemblPlants" id="Pp3c21_5320V3.1"/>
    </source>
</evidence>
<dbReference type="EnsemblPlants" id="Pp3c21_5320V3.1">
    <property type="protein sequence ID" value="Pp3c21_5320V3.1"/>
    <property type="gene ID" value="Pp3c21_5320"/>
</dbReference>